<sequence>MNYYSCFGIKSMDLRWWLSISEINPLEDQPNPLSDEGSIQYLQIQVEASTHQIHFHSKIDEKLESMCPHYHEMNKLMGDQAFVNPWYKVDSQADNKTATSSTSEPAGNEIRSN</sequence>
<dbReference type="VEuPathDB" id="FungiDB:VP01_2192g3"/>
<evidence type="ECO:0000256" key="1">
    <source>
        <dbReference type="SAM" id="MobiDB-lite"/>
    </source>
</evidence>
<feature type="region of interest" description="Disordered" evidence="1">
    <location>
        <begin position="93"/>
        <end position="113"/>
    </location>
</feature>
<protein>
    <submittedName>
        <fullName evidence="2">Uncharacterized protein</fullName>
    </submittedName>
</protein>
<keyword evidence="3" id="KW-1185">Reference proteome</keyword>
<comment type="caution">
    <text evidence="2">The sequence shown here is derived from an EMBL/GenBank/DDBJ whole genome shotgun (WGS) entry which is preliminary data.</text>
</comment>
<accession>A0A0L6V912</accession>
<gene>
    <name evidence="2" type="ORF">VP01_2192g3</name>
</gene>
<name>A0A0L6V912_9BASI</name>
<evidence type="ECO:0000313" key="2">
    <source>
        <dbReference type="EMBL" id="KNZ57291.1"/>
    </source>
</evidence>
<reference evidence="2 3" key="1">
    <citation type="submission" date="2015-08" db="EMBL/GenBank/DDBJ databases">
        <title>Next Generation Sequencing and Analysis of the Genome of Puccinia sorghi L Schw, the Causal Agent of Maize Common Rust.</title>
        <authorList>
            <person name="Rochi L."/>
            <person name="Burguener G."/>
            <person name="Darino M."/>
            <person name="Turjanski A."/>
            <person name="Kreff E."/>
            <person name="Dieguez M.J."/>
            <person name="Sacco F."/>
        </authorList>
    </citation>
    <scope>NUCLEOTIDE SEQUENCE [LARGE SCALE GENOMIC DNA]</scope>
    <source>
        <strain evidence="2 3">RO10H11247</strain>
    </source>
</reference>
<dbReference type="EMBL" id="LAVV01007050">
    <property type="protein sequence ID" value="KNZ57291.1"/>
    <property type="molecule type" value="Genomic_DNA"/>
</dbReference>
<dbReference type="STRING" id="27349.A0A0L6V912"/>
<proteinExistence type="predicted"/>
<dbReference type="Proteomes" id="UP000037035">
    <property type="component" value="Unassembled WGS sequence"/>
</dbReference>
<dbReference type="AlphaFoldDB" id="A0A0L6V912"/>
<evidence type="ECO:0000313" key="3">
    <source>
        <dbReference type="Proteomes" id="UP000037035"/>
    </source>
</evidence>
<organism evidence="2 3">
    <name type="scientific">Puccinia sorghi</name>
    <dbReference type="NCBI Taxonomy" id="27349"/>
    <lineage>
        <taxon>Eukaryota</taxon>
        <taxon>Fungi</taxon>
        <taxon>Dikarya</taxon>
        <taxon>Basidiomycota</taxon>
        <taxon>Pucciniomycotina</taxon>
        <taxon>Pucciniomycetes</taxon>
        <taxon>Pucciniales</taxon>
        <taxon>Pucciniaceae</taxon>
        <taxon>Puccinia</taxon>
    </lineage>
</organism>